<feature type="transmembrane region" description="Helical" evidence="1">
    <location>
        <begin position="410"/>
        <end position="434"/>
    </location>
</feature>
<dbReference type="InterPro" id="IPR003607">
    <property type="entry name" value="HD/PDEase_dom"/>
</dbReference>
<dbReference type="EMBL" id="VSSQ01001779">
    <property type="protein sequence ID" value="MPM11068.1"/>
    <property type="molecule type" value="Genomic_DNA"/>
</dbReference>
<dbReference type="PANTHER" id="PTHR36442:SF1">
    <property type="entry name" value="CYCLIC-DI-AMP PHOSPHODIESTERASE PGPH"/>
    <property type="match status" value="1"/>
</dbReference>
<keyword evidence="1" id="KW-0472">Membrane</keyword>
<evidence type="ECO:0000256" key="1">
    <source>
        <dbReference type="SAM" id="Phobius"/>
    </source>
</evidence>
<dbReference type="EC" id="3.1.-.-" evidence="3"/>
<dbReference type="Pfam" id="PF01966">
    <property type="entry name" value="HD"/>
    <property type="match status" value="1"/>
</dbReference>
<dbReference type="PROSITE" id="PS51831">
    <property type="entry name" value="HD"/>
    <property type="match status" value="1"/>
</dbReference>
<dbReference type="NCBIfam" id="TIGR00277">
    <property type="entry name" value="HDIG"/>
    <property type="match status" value="1"/>
</dbReference>
<name>A0A644X5J0_9ZZZZ</name>
<dbReference type="AlphaFoldDB" id="A0A644X5J0"/>
<dbReference type="InterPro" id="IPR006675">
    <property type="entry name" value="HDIG_dom"/>
</dbReference>
<comment type="caution">
    <text evidence="3">The sequence shown here is derived from an EMBL/GenBank/DDBJ whole genome shotgun (WGS) entry which is preliminary data.</text>
</comment>
<dbReference type="GO" id="GO:0016787">
    <property type="term" value="F:hydrolase activity"/>
    <property type="evidence" value="ECO:0007669"/>
    <property type="project" value="UniProtKB-KW"/>
</dbReference>
<sequence length="676" mass="77748">MKLQLSKNNLHNLLKALLFTSVITIIAYLLPNQDSFKYQFEIGKPWSYDLITSSFDFPIYKSETQIQQEKKTILQNFVPFYKLDTTVLYEQYSRFKKDYYDKHGEGHQFDKLIWSKFKAVYEKGIVSAEQYQRLNEEKTEKINCILPDKVIHTLNSNEIFSPKTAYLEFMKSVPGMIGSYNINLYLTENLKYDSIISDLSKKELLKNLSLTSGIIQAGERIIDRGEIVNEELYLILNSMKIEYDKRKSSFQRSTLVLIGEIIIITGLIVLFFLYLYLFRPRIFNDLNNLIFINLMILIMIGLSSVIIQYTSVSYFVLPFALLPIIIRVFFDSRTALFAHIITISIISLMVDNPFQFLLIQIAIGMTAVSSLKDMTQRSQLAQTALIILIAHFLIYLALEFMSEGELKRIYWQPLIYFTISSSFLLFAYLLIYIFEKIFGLISAVTLLELTNINSDLMMKFAEKAPGTFQHTLQVSNLATEAAKKIGANSLLVRTGALYHDIGKMKHPEFFIENQFGGNNPLSELDFEVAAKTIIGHVYDGVEIAKKEHLPEQIIHFITTHHGLSKTKYFYNSFVNANPGKTPDESVYTYPGPLPDTKETAILMMADAVEARARSLKDYTEESINNCVEDMINSQIADGQFKEAPISFRDVETVKAIFKEKIMNMYHTRIAYPEIKK</sequence>
<keyword evidence="1" id="KW-0812">Transmembrane</keyword>
<dbReference type="Pfam" id="PF07698">
    <property type="entry name" value="7TM-7TMR_HD"/>
    <property type="match status" value="1"/>
</dbReference>
<organism evidence="3">
    <name type="scientific">bioreactor metagenome</name>
    <dbReference type="NCBI Taxonomy" id="1076179"/>
    <lineage>
        <taxon>unclassified sequences</taxon>
        <taxon>metagenomes</taxon>
        <taxon>ecological metagenomes</taxon>
    </lineage>
</organism>
<keyword evidence="3" id="KW-0378">Hydrolase</keyword>
<evidence type="ECO:0000313" key="3">
    <source>
        <dbReference type="EMBL" id="MPM11068.1"/>
    </source>
</evidence>
<proteinExistence type="predicted"/>
<feature type="transmembrane region" description="Helical" evidence="1">
    <location>
        <begin position="336"/>
        <end position="359"/>
    </location>
</feature>
<dbReference type="InterPro" id="IPR011621">
    <property type="entry name" value="Metal-dep_PHydrolase_7TM_intra"/>
</dbReference>
<feature type="transmembrane region" description="Helical" evidence="1">
    <location>
        <begin position="314"/>
        <end position="330"/>
    </location>
</feature>
<feature type="transmembrane region" description="Helical" evidence="1">
    <location>
        <begin position="380"/>
        <end position="398"/>
    </location>
</feature>
<accession>A0A644X5J0</accession>
<feature type="transmembrane region" description="Helical" evidence="1">
    <location>
        <begin position="255"/>
        <end position="277"/>
    </location>
</feature>
<reference evidence="3" key="1">
    <citation type="submission" date="2019-08" db="EMBL/GenBank/DDBJ databases">
        <authorList>
            <person name="Kucharzyk K."/>
            <person name="Murdoch R.W."/>
            <person name="Higgins S."/>
            <person name="Loffler F."/>
        </authorList>
    </citation>
    <scope>NUCLEOTIDE SEQUENCE</scope>
</reference>
<dbReference type="InterPro" id="IPR052722">
    <property type="entry name" value="PgpH_phosphodiesterase"/>
</dbReference>
<dbReference type="SMART" id="SM00471">
    <property type="entry name" value="HDc"/>
    <property type="match status" value="1"/>
</dbReference>
<protein>
    <submittedName>
        <fullName evidence="3">Ribonuclease Y</fullName>
        <ecNumber evidence="3">3.1.-.-</ecNumber>
    </submittedName>
</protein>
<dbReference type="PANTHER" id="PTHR36442">
    <property type="entry name" value="CYCLIC-DI-AMP PHOSPHODIESTERASE PGPH"/>
    <property type="match status" value="1"/>
</dbReference>
<evidence type="ECO:0000259" key="2">
    <source>
        <dbReference type="PROSITE" id="PS51831"/>
    </source>
</evidence>
<feature type="domain" description="HD" evidence="2">
    <location>
        <begin position="467"/>
        <end position="611"/>
    </location>
</feature>
<feature type="transmembrane region" description="Helical" evidence="1">
    <location>
        <begin position="12"/>
        <end position="30"/>
    </location>
</feature>
<feature type="transmembrane region" description="Helical" evidence="1">
    <location>
        <begin position="289"/>
        <end position="307"/>
    </location>
</feature>
<keyword evidence="1" id="KW-1133">Transmembrane helix</keyword>
<dbReference type="Gene3D" id="1.10.3210.10">
    <property type="entry name" value="Hypothetical protein af1432"/>
    <property type="match status" value="1"/>
</dbReference>
<dbReference type="SUPFAM" id="SSF109604">
    <property type="entry name" value="HD-domain/PDEase-like"/>
    <property type="match status" value="1"/>
</dbReference>
<dbReference type="CDD" id="cd00077">
    <property type="entry name" value="HDc"/>
    <property type="match status" value="1"/>
</dbReference>
<dbReference type="InterPro" id="IPR006674">
    <property type="entry name" value="HD_domain"/>
</dbReference>
<gene>
    <name evidence="3" type="primary">rny_27</name>
    <name evidence="3" type="ORF">SDC9_57406</name>
</gene>